<keyword evidence="6" id="KW-1185">Reference proteome</keyword>
<evidence type="ECO:0000256" key="1">
    <source>
        <dbReference type="ARBA" id="ARBA00007626"/>
    </source>
</evidence>
<feature type="region of interest" description="Disordered" evidence="4">
    <location>
        <begin position="25"/>
        <end position="126"/>
    </location>
</feature>
<feature type="repeat" description="PPR" evidence="3">
    <location>
        <begin position="136"/>
        <end position="170"/>
    </location>
</feature>
<accession>A0A8T1YED8</accession>
<feature type="compositionally biased region" description="Low complexity" evidence="4">
    <location>
        <begin position="111"/>
        <end position="121"/>
    </location>
</feature>
<evidence type="ECO:0000256" key="4">
    <source>
        <dbReference type="SAM" id="MobiDB-lite"/>
    </source>
</evidence>
<comment type="caution">
    <text evidence="5">The sequence shown here is derived from an EMBL/GenBank/DDBJ whole genome shotgun (WGS) entry which is preliminary data.</text>
</comment>
<dbReference type="Pfam" id="PF01535">
    <property type="entry name" value="PPR"/>
    <property type="match status" value="1"/>
</dbReference>
<dbReference type="Pfam" id="PF13041">
    <property type="entry name" value="PPR_2"/>
    <property type="match status" value="1"/>
</dbReference>
<evidence type="ECO:0000313" key="6">
    <source>
        <dbReference type="Proteomes" id="UP000694240"/>
    </source>
</evidence>
<feature type="compositionally biased region" description="Polar residues" evidence="4">
    <location>
        <begin position="25"/>
        <end position="36"/>
    </location>
</feature>
<feature type="repeat" description="PPR" evidence="3">
    <location>
        <begin position="206"/>
        <end position="240"/>
    </location>
</feature>
<evidence type="ECO:0000256" key="3">
    <source>
        <dbReference type="PROSITE-ProRule" id="PRU00708"/>
    </source>
</evidence>
<dbReference type="PROSITE" id="PS51375">
    <property type="entry name" value="PPR"/>
    <property type="match status" value="3"/>
</dbReference>
<protein>
    <submittedName>
        <fullName evidence="5">Pentatricopeptide repeat</fullName>
    </submittedName>
</protein>
<dbReference type="PANTHER" id="PTHR47941">
    <property type="entry name" value="PENTATRICOPEPTIDE REPEAT-CONTAINING PROTEIN 3, MITOCHONDRIAL"/>
    <property type="match status" value="1"/>
</dbReference>
<reference evidence="5 6" key="1">
    <citation type="submission" date="2020-12" db="EMBL/GenBank/DDBJ databases">
        <title>Concerted genomic and epigenomic changes stabilize Arabidopsis allopolyploids.</title>
        <authorList>
            <person name="Chen Z."/>
        </authorList>
    </citation>
    <scope>NUCLEOTIDE SEQUENCE [LARGE SCALE GENOMIC DNA]</scope>
    <source>
        <strain evidence="5">Allo738</strain>
        <tissue evidence="5">Leaf</tissue>
    </source>
</reference>
<feature type="repeat" description="PPR" evidence="3">
    <location>
        <begin position="171"/>
        <end position="205"/>
    </location>
</feature>
<dbReference type="Proteomes" id="UP000694240">
    <property type="component" value="Chromosome 12"/>
</dbReference>
<dbReference type="EMBL" id="JAEFBK010000012">
    <property type="protein sequence ID" value="KAG7544229.1"/>
    <property type="molecule type" value="Genomic_DNA"/>
</dbReference>
<feature type="compositionally biased region" description="Basic and acidic residues" evidence="4">
    <location>
        <begin position="92"/>
        <end position="106"/>
    </location>
</feature>
<dbReference type="InterPro" id="IPR002885">
    <property type="entry name" value="PPR_rpt"/>
</dbReference>
<proteinExistence type="inferred from homology"/>
<keyword evidence="2" id="KW-0677">Repeat</keyword>
<evidence type="ECO:0000256" key="2">
    <source>
        <dbReference type="ARBA" id="ARBA00022737"/>
    </source>
</evidence>
<evidence type="ECO:0000313" key="5">
    <source>
        <dbReference type="EMBL" id="KAG7544229.1"/>
    </source>
</evidence>
<organism evidence="5 6">
    <name type="scientific">Arabidopsis thaliana x Arabidopsis arenosa</name>
    <dbReference type="NCBI Taxonomy" id="1240361"/>
    <lineage>
        <taxon>Eukaryota</taxon>
        <taxon>Viridiplantae</taxon>
        <taxon>Streptophyta</taxon>
        <taxon>Embryophyta</taxon>
        <taxon>Tracheophyta</taxon>
        <taxon>Spermatophyta</taxon>
        <taxon>Magnoliopsida</taxon>
        <taxon>eudicotyledons</taxon>
        <taxon>Gunneridae</taxon>
        <taxon>Pentapetalae</taxon>
        <taxon>rosids</taxon>
        <taxon>malvids</taxon>
        <taxon>Brassicales</taxon>
        <taxon>Brassicaceae</taxon>
        <taxon>Camelineae</taxon>
        <taxon>Arabidopsis</taxon>
    </lineage>
</organism>
<dbReference type="NCBIfam" id="TIGR00756">
    <property type="entry name" value="PPR"/>
    <property type="match status" value="3"/>
</dbReference>
<name>A0A8T1YED8_9BRAS</name>
<comment type="similarity">
    <text evidence="1">Belongs to the PPR family. P subfamily.</text>
</comment>
<feature type="compositionally biased region" description="Basic and acidic residues" evidence="4">
    <location>
        <begin position="48"/>
        <end position="60"/>
    </location>
</feature>
<gene>
    <name evidence="5" type="ORF">ISN45_Aa07g040940</name>
</gene>
<dbReference type="AlphaFoldDB" id="A0A8T1YED8"/>
<sequence>MVPSLKAVVFARQMMRKIRVTTPSMSATRFVSTGDNRNPPEPLPNRALRGERSPNSRRDPPSPNPYRDSPARRSDNSTLSDHGFLEQFKLGVSKEESPKTEQKPPQEETSELSQSQSQSPPEDSDEIFKKMKEGGLIPNAVAMLDGLCKDGLVQEAMKLFGLMREKGTIPEVVNYTAVVEGFCKAHKIEDAKRIFRKMQSNGIAPNAFSYGVLVQGLYNCNMLDDAVDFCCEMRESGHSPNIHTFVGFVDALCREKGVEQAQSVIESLIHKGFAVTAKAVKEFMEKRAPFPSLGSHL</sequence>